<dbReference type="GO" id="GO:0009026">
    <property type="term" value="F:tagaturonate reductase activity"/>
    <property type="evidence" value="ECO:0007669"/>
    <property type="project" value="UniProtKB-EC"/>
</dbReference>
<dbReference type="Gene3D" id="3.40.50.720">
    <property type="entry name" value="NAD(P)-binding Rossmann-like Domain"/>
    <property type="match status" value="1"/>
</dbReference>
<gene>
    <name evidence="5" type="ORF">JCM19240_395</name>
</gene>
<dbReference type="InterPro" id="IPR013131">
    <property type="entry name" value="Mannitol_DH_N"/>
</dbReference>
<accession>A0A090T8J5</accession>
<dbReference type="InterPro" id="IPR008927">
    <property type="entry name" value="6-PGluconate_DH-like_C_sf"/>
</dbReference>
<comment type="caution">
    <text evidence="5">The sequence shown here is derived from an EMBL/GenBank/DDBJ whole genome shotgun (WGS) entry which is preliminary data.</text>
</comment>
<evidence type="ECO:0000313" key="6">
    <source>
        <dbReference type="Proteomes" id="UP000029224"/>
    </source>
</evidence>
<dbReference type="NCBIfam" id="NF002969">
    <property type="entry name" value="PRK03643.1"/>
    <property type="match status" value="1"/>
</dbReference>
<dbReference type="GO" id="GO:0019698">
    <property type="term" value="P:D-galacturonate catabolic process"/>
    <property type="evidence" value="ECO:0007669"/>
    <property type="project" value="TreeGrafter"/>
</dbReference>
<dbReference type="Proteomes" id="UP000029224">
    <property type="component" value="Unassembled WGS sequence"/>
</dbReference>
<dbReference type="EMBL" id="BBMT01000007">
    <property type="protein sequence ID" value="GAL35548.1"/>
    <property type="molecule type" value="Genomic_DNA"/>
</dbReference>
<reference evidence="5 6" key="1">
    <citation type="submission" date="2014-09" db="EMBL/GenBank/DDBJ databases">
        <title>Vibrio maritimus JCM 19240. (C210) whole genome shotgun sequence.</title>
        <authorList>
            <person name="Sawabe T."/>
            <person name="Meirelles P."/>
            <person name="Nakanishi M."/>
            <person name="Sayaka M."/>
            <person name="Hattori M."/>
            <person name="Ohkuma M."/>
        </authorList>
    </citation>
    <scope>NUCLEOTIDE SEQUENCE [LARGE SCALE GENOMIC DNA]</scope>
    <source>
        <strain evidence="5 6">JCM 19240</strain>
    </source>
</reference>
<dbReference type="GO" id="GO:0008926">
    <property type="term" value="F:mannitol-1-phosphate 5-dehydrogenase activity"/>
    <property type="evidence" value="ECO:0007669"/>
    <property type="project" value="TreeGrafter"/>
</dbReference>
<name>A0A090T8J5_9VIBR</name>
<sequence>MTLLTRDPSIHAIRPEKVVQFGEGNFLRAFVDWQFDLLNELTDFNAGITVVRPIDAGHPKLDTQGGVYTALIRGINEQGESVAEPRVITSVNREVMAYGEYEEVLKIAENPELEWVVSNTTEAGIVYNDQDTFDAFPPVSFPAKVTQFLFRRFEFFNGAQDMGLIFLPCELIDANGEALKEIVLKYANEWQLGETFCDWIMTANTFCSTLVDRIVTGNPKDELSELETALGYQDNFVVAAEYFYLFVIQGPKWLESKLKLDQLDLNIKVVEDITPYKQRKVGILNGAHTAMVPVAYLCGIDTVSEAINDNDVYPFLNRLLEDEVIPSLDMDKDELLAFKDSVIDRFKNPYIKHYLLSIALNSMTKFKTRLLPQLLTFTEQQGTPPKHLCFSLAALYCFYLGKRGDEEIPLSDDQHLLDPFTAWRAHPEMQASNVKAFLSMSQHWGCDLAELPNLEALVTGYVSNIQTLGMRAAIQQLSK</sequence>
<dbReference type="SUPFAM" id="SSF48179">
    <property type="entry name" value="6-phosphogluconate dehydrogenase C-terminal domain-like"/>
    <property type="match status" value="1"/>
</dbReference>
<keyword evidence="6" id="KW-1185">Reference proteome</keyword>
<dbReference type="Gene3D" id="1.10.1040.10">
    <property type="entry name" value="N-(1-d-carboxylethyl)-l-norvaline Dehydrogenase, domain 2"/>
    <property type="match status" value="1"/>
</dbReference>
<dbReference type="GO" id="GO:0005829">
    <property type="term" value="C:cytosol"/>
    <property type="evidence" value="ECO:0007669"/>
    <property type="project" value="TreeGrafter"/>
</dbReference>
<dbReference type="Pfam" id="PF08125">
    <property type="entry name" value="Mannitol_dh_C"/>
    <property type="match status" value="1"/>
</dbReference>
<dbReference type="Pfam" id="PF01232">
    <property type="entry name" value="Mannitol_dh"/>
    <property type="match status" value="1"/>
</dbReference>
<evidence type="ECO:0000256" key="1">
    <source>
        <dbReference type="ARBA" id="ARBA00023002"/>
    </source>
</evidence>
<keyword evidence="2" id="KW-0520">NAD</keyword>
<proteinExistence type="predicted"/>
<evidence type="ECO:0000259" key="3">
    <source>
        <dbReference type="Pfam" id="PF01232"/>
    </source>
</evidence>
<dbReference type="InterPro" id="IPR036291">
    <property type="entry name" value="NAD(P)-bd_dom_sf"/>
</dbReference>
<dbReference type="OrthoDB" id="9768714at2"/>
<protein>
    <submittedName>
        <fullName evidence="5">Altronate oxidoreductase</fullName>
        <ecNumber evidence="5">1.1.1.58</ecNumber>
    </submittedName>
</protein>
<dbReference type="InterPro" id="IPR013328">
    <property type="entry name" value="6PGD_dom2"/>
</dbReference>
<evidence type="ECO:0000256" key="2">
    <source>
        <dbReference type="ARBA" id="ARBA00023027"/>
    </source>
</evidence>
<keyword evidence="1 5" id="KW-0560">Oxidoreductase</keyword>
<reference evidence="5 6" key="2">
    <citation type="submission" date="2014-09" db="EMBL/GenBank/DDBJ databases">
        <authorList>
            <consortium name="NBRP consortium"/>
            <person name="Sawabe T."/>
            <person name="Meirelles P."/>
            <person name="Nakanishi M."/>
            <person name="Sayaka M."/>
            <person name="Hattori M."/>
            <person name="Ohkuma M."/>
        </authorList>
    </citation>
    <scope>NUCLEOTIDE SEQUENCE [LARGE SCALE GENOMIC DNA]</scope>
    <source>
        <strain evidence="5 6">JCM 19240</strain>
    </source>
</reference>
<dbReference type="EC" id="1.1.1.58" evidence="5"/>
<dbReference type="PANTHER" id="PTHR30524:SF0">
    <property type="entry name" value="ALTRONATE OXIDOREDUCTASE-RELATED"/>
    <property type="match status" value="1"/>
</dbReference>
<evidence type="ECO:0000313" key="5">
    <source>
        <dbReference type="EMBL" id="GAL35548.1"/>
    </source>
</evidence>
<feature type="domain" description="Mannitol dehydrogenase N-terminal" evidence="3">
    <location>
        <begin position="17"/>
        <end position="261"/>
    </location>
</feature>
<evidence type="ECO:0000259" key="4">
    <source>
        <dbReference type="Pfam" id="PF08125"/>
    </source>
</evidence>
<dbReference type="GO" id="GO:0019592">
    <property type="term" value="P:mannitol catabolic process"/>
    <property type="evidence" value="ECO:0007669"/>
    <property type="project" value="TreeGrafter"/>
</dbReference>
<dbReference type="PANTHER" id="PTHR30524">
    <property type="entry name" value="MANNITOL-1-PHOSPHATE 5-DEHYDROGENASE"/>
    <property type="match status" value="1"/>
</dbReference>
<dbReference type="InterPro" id="IPR013118">
    <property type="entry name" value="Mannitol_DH_C"/>
</dbReference>
<dbReference type="SUPFAM" id="SSF51735">
    <property type="entry name" value="NAD(P)-binding Rossmann-fold domains"/>
    <property type="match status" value="1"/>
</dbReference>
<dbReference type="AlphaFoldDB" id="A0A090T8J5"/>
<organism evidence="5 6">
    <name type="scientific">Vibrio maritimus</name>
    <dbReference type="NCBI Taxonomy" id="990268"/>
    <lineage>
        <taxon>Bacteria</taxon>
        <taxon>Pseudomonadati</taxon>
        <taxon>Pseudomonadota</taxon>
        <taxon>Gammaproteobacteria</taxon>
        <taxon>Vibrionales</taxon>
        <taxon>Vibrionaceae</taxon>
        <taxon>Vibrio</taxon>
    </lineage>
</organism>
<feature type="domain" description="Mannitol dehydrogenase C-terminal" evidence="4">
    <location>
        <begin position="272"/>
        <end position="461"/>
    </location>
</feature>